<sequence length="170" mass="18813">MKIVFLVTLLIAMSSAVSAAPPSELLVRSCLQDKSASPSIVVSDLDTSAIIEENDYSDGFNAPYFFKYKGGDVGYAESKHAKAIIFKGKLYRLSSAILLGDNHGSERDAFTPSLADWSMVEEGGQEYLCVSFNFDGLGQSGDFQYVHGGYLLNTRTQELYYSVRYIRPYK</sequence>
<accession>A0ABX7GW33</accession>
<keyword evidence="1" id="KW-0732">Signal</keyword>
<dbReference type="RefSeq" id="WP_188797878.1">
    <property type="nucleotide sequence ID" value="NZ_BMIZ01000001.1"/>
</dbReference>
<gene>
    <name evidence="2" type="ORF">ISN74_04745</name>
</gene>
<proteinExistence type="predicted"/>
<feature type="signal peptide" evidence="1">
    <location>
        <begin position="1"/>
        <end position="19"/>
    </location>
</feature>
<organism evidence="2 3">
    <name type="scientific">Dyella caseinilytica</name>
    <dbReference type="NCBI Taxonomy" id="1849581"/>
    <lineage>
        <taxon>Bacteria</taxon>
        <taxon>Pseudomonadati</taxon>
        <taxon>Pseudomonadota</taxon>
        <taxon>Gammaproteobacteria</taxon>
        <taxon>Lysobacterales</taxon>
        <taxon>Rhodanobacteraceae</taxon>
        <taxon>Dyella</taxon>
    </lineage>
</organism>
<evidence type="ECO:0000313" key="2">
    <source>
        <dbReference type="EMBL" id="QRN54671.1"/>
    </source>
</evidence>
<protein>
    <submittedName>
        <fullName evidence="2">Uncharacterized protein</fullName>
    </submittedName>
</protein>
<dbReference type="Proteomes" id="UP000663181">
    <property type="component" value="Chromosome"/>
</dbReference>
<reference evidence="2 3" key="1">
    <citation type="submission" date="2020-10" db="EMBL/GenBank/DDBJ databases">
        <title>Phylogeny of dyella-like bacteria.</title>
        <authorList>
            <person name="Fu J."/>
        </authorList>
    </citation>
    <scope>NUCLEOTIDE SEQUENCE [LARGE SCALE GENOMIC DNA]</scope>
    <source>
        <strain evidence="2 3">DHOB09</strain>
    </source>
</reference>
<evidence type="ECO:0000313" key="3">
    <source>
        <dbReference type="Proteomes" id="UP000663181"/>
    </source>
</evidence>
<feature type="chain" id="PRO_5045147792" evidence="1">
    <location>
        <begin position="20"/>
        <end position="170"/>
    </location>
</feature>
<keyword evidence="3" id="KW-1185">Reference proteome</keyword>
<name>A0ABX7GW33_9GAMM</name>
<dbReference type="EMBL" id="CP064030">
    <property type="protein sequence ID" value="QRN54671.1"/>
    <property type="molecule type" value="Genomic_DNA"/>
</dbReference>
<evidence type="ECO:0000256" key="1">
    <source>
        <dbReference type="SAM" id="SignalP"/>
    </source>
</evidence>